<reference evidence="2" key="2">
    <citation type="journal article" date="2015" name="Data Brief">
        <title>Shoot transcriptome of the giant reed, Arundo donax.</title>
        <authorList>
            <person name="Barrero R.A."/>
            <person name="Guerrero F.D."/>
            <person name="Moolhuijzen P."/>
            <person name="Goolsby J.A."/>
            <person name="Tidwell J."/>
            <person name="Bellgard S.E."/>
            <person name="Bellgard M.I."/>
        </authorList>
    </citation>
    <scope>NUCLEOTIDE SEQUENCE</scope>
    <source>
        <tissue evidence="2">Shoot tissue taken approximately 20 cm above the soil surface</tissue>
    </source>
</reference>
<proteinExistence type="predicted"/>
<feature type="compositionally biased region" description="Polar residues" evidence="1">
    <location>
        <begin position="1"/>
        <end position="27"/>
    </location>
</feature>
<feature type="region of interest" description="Disordered" evidence="1">
    <location>
        <begin position="1"/>
        <end position="56"/>
    </location>
</feature>
<evidence type="ECO:0000313" key="2">
    <source>
        <dbReference type="EMBL" id="JAD28742.1"/>
    </source>
</evidence>
<dbReference type="AlphaFoldDB" id="A0A0A8Z1J7"/>
<sequence>MASFGYTTSRSQLSPIMTQFSRQPSGKPSSRCRARSCTRARPSTRNPMGRQRPSTK</sequence>
<reference evidence="2" key="1">
    <citation type="submission" date="2014-09" db="EMBL/GenBank/DDBJ databases">
        <authorList>
            <person name="Magalhaes I.L.F."/>
            <person name="Oliveira U."/>
            <person name="Santos F.R."/>
            <person name="Vidigal T.H.D.A."/>
            <person name="Brescovit A.D."/>
            <person name="Santos A.J."/>
        </authorList>
    </citation>
    <scope>NUCLEOTIDE SEQUENCE</scope>
    <source>
        <tissue evidence="2">Shoot tissue taken approximately 20 cm above the soil surface</tissue>
    </source>
</reference>
<organism evidence="2">
    <name type="scientific">Arundo donax</name>
    <name type="common">Giant reed</name>
    <name type="synonym">Donax arundinaceus</name>
    <dbReference type="NCBI Taxonomy" id="35708"/>
    <lineage>
        <taxon>Eukaryota</taxon>
        <taxon>Viridiplantae</taxon>
        <taxon>Streptophyta</taxon>
        <taxon>Embryophyta</taxon>
        <taxon>Tracheophyta</taxon>
        <taxon>Spermatophyta</taxon>
        <taxon>Magnoliopsida</taxon>
        <taxon>Liliopsida</taxon>
        <taxon>Poales</taxon>
        <taxon>Poaceae</taxon>
        <taxon>PACMAD clade</taxon>
        <taxon>Arundinoideae</taxon>
        <taxon>Arundineae</taxon>
        <taxon>Arundo</taxon>
    </lineage>
</organism>
<accession>A0A0A8Z1J7</accession>
<name>A0A0A8Z1J7_ARUDO</name>
<protein>
    <submittedName>
        <fullName evidence="2">Uncharacterized protein</fullName>
    </submittedName>
</protein>
<evidence type="ECO:0000256" key="1">
    <source>
        <dbReference type="SAM" id="MobiDB-lite"/>
    </source>
</evidence>
<dbReference type="EMBL" id="GBRH01269153">
    <property type="protein sequence ID" value="JAD28742.1"/>
    <property type="molecule type" value="Transcribed_RNA"/>
</dbReference>